<feature type="binding site" evidence="9">
    <location>
        <position position="226"/>
    </location>
    <ligand>
        <name>Mn(2+)</name>
        <dbReference type="ChEBI" id="CHEBI:29035"/>
    </ligand>
</feature>
<proteinExistence type="inferred from homology"/>
<comment type="function">
    <text evidence="9">CRISPR (clustered regularly interspaced short palindromic repeat), is an adaptive immune system that provides protection against mobile genetic elements (viruses, transposable elements and conjugative plasmids). CRISPR clusters contain spacers, sequences complementary to antecedent mobile elements, and target invading nucleic acids. CRISPR clusters are transcribed and processed into CRISPR RNA (crRNA). Acts as a dsDNA endonuclease. Involved in the integration of spacer DNA into the CRISPR cassette.</text>
</comment>
<comment type="similarity">
    <text evidence="9">Belongs to the CRISPR-associated endonuclease Cas1 family.</text>
</comment>
<accession>W7Y5M2</accession>
<dbReference type="GO" id="GO:0004520">
    <property type="term" value="F:DNA endonuclease activity"/>
    <property type="evidence" value="ECO:0007669"/>
    <property type="project" value="InterPro"/>
</dbReference>
<dbReference type="eggNOG" id="COG1518">
    <property type="taxonomic scope" value="Bacteria"/>
</dbReference>
<dbReference type="RefSeq" id="WP_027473554.1">
    <property type="nucleotide sequence ID" value="NZ_BAMD01000014.1"/>
</dbReference>
<feature type="binding site" evidence="9">
    <location>
        <position position="241"/>
    </location>
    <ligand>
        <name>Mn(2+)</name>
        <dbReference type="ChEBI" id="CHEBI:29035"/>
    </ligand>
</feature>
<dbReference type="CDD" id="cd09722">
    <property type="entry name" value="Cas1_I-B"/>
    <property type="match status" value="1"/>
</dbReference>
<evidence type="ECO:0000256" key="9">
    <source>
        <dbReference type="HAMAP-Rule" id="MF_01470"/>
    </source>
</evidence>
<keyword evidence="5 9" id="KW-0460">Magnesium</keyword>
<dbReference type="InterPro" id="IPR042206">
    <property type="entry name" value="CRISPR-assoc_Cas1_C"/>
</dbReference>
<dbReference type="Pfam" id="PF01867">
    <property type="entry name" value="Cas_Cas1"/>
    <property type="match status" value="1"/>
</dbReference>
<dbReference type="GO" id="GO:0016787">
    <property type="term" value="F:hydrolase activity"/>
    <property type="evidence" value="ECO:0007669"/>
    <property type="project" value="UniProtKB-KW"/>
</dbReference>
<comment type="caution">
    <text evidence="10">The sequence shown here is derived from an EMBL/GenBank/DDBJ whole genome shotgun (WGS) entry which is preliminary data.</text>
</comment>
<evidence type="ECO:0000256" key="1">
    <source>
        <dbReference type="ARBA" id="ARBA00022722"/>
    </source>
</evidence>
<dbReference type="GO" id="GO:0051607">
    <property type="term" value="P:defense response to virus"/>
    <property type="evidence" value="ECO:0007669"/>
    <property type="project" value="UniProtKB-UniRule"/>
</dbReference>
<evidence type="ECO:0000256" key="7">
    <source>
        <dbReference type="ARBA" id="ARBA00023125"/>
    </source>
</evidence>
<dbReference type="GO" id="GO:0003677">
    <property type="term" value="F:DNA binding"/>
    <property type="evidence" value="ECO:0007669"/>
    <property type="project" value="UniProtKB-KW"/>
</dbReference>
<reference evidence="10 11" key="1">
    <citation type="journal article" date="2014" name="Genome Announc.">
        <title>Draft Genome Sequence of Cytophaga fermentans JCM 21142T, a Facultative Anaerobe Isolated from Marine Mud.</title>
        <authorList>
            <person name="Starns D."/>
            <person name="Oshima K."/>
            <person name="Suda W."/>
            <person name="Iino T."/>
            <person name="Yuki M."/>
            <person name="Inoue J."/>
            <person name="Kitamura K."/>
            <person name="Iida T."/>
            <person name="Darby A."/>
            <person name="Hattori M."/>
            <person name="Ohkuma M."/>
        </authorList>
    </citation>
    <scope>NUCLEOTIDE SEQUENCE [LARGE SCALE GENOMIC DNA]</scope>
    <source>
        <strain evidence="10 11">JCM 21142</strain>
    </source>
</reference>
<keyword evidence="2 9" id="KW-0479">Metal-binding</keyword>
<keyword evidence="3 9" id="KW-0255">Endonuclease</keyword>
<evidence type="ECO:0000313" key="11">
    <source>
        <dbReference type="Proteomes" id="UP000019402"/>
    </source>
</evidence>
<dbReference type="InterPro" id="IPR042211">
    <property type="entry name" value="CRISPR-assoc_Cas1_N"/>
</dbReference>
<sequence>MKKTYYLFNPGRLSRKDNTLKFTPVDEEGNELKPRYLPVEHVDQLYVLGSLDANSALYNFLGKNDIAVHFYDYYENYTGSFAPKCKLLSGKMLIAQTQSYLKKSKRLEIAQSFIEGASFNMLKNLKYYDNRGKDLMPVIDSIELLRKKLHSTMDVNELMGIEGNIRKNYYDAFNLIINDHEMGIRTKQPPLNIVNSLLSFGNMMCYSECLRAIQKTQLEPTISFLHEPGERRFSLALDLAEVFKPFLVDRVIFKVLNKKEIQVHDFEEKLNRIVLKEKGKKKFIQAFEKRLEETIKHRSLKRNVSYKHLIKLECYKLQKHLLGMDLYKPFKIYW</sequence>
<keyword evidence="11" id="KW-1185">Reference proteome</keyword>
<keyword evidence="4 9" id="KW-0378">Hydrolase</keyword>
<evidence type="ECO:0000256" key="6">
    <source>
        <dbReference type="ARBA" id="ARBA00023118"/>
    </source>
</evidence>
<keyword evidence="1 9" id="KW-0540">Nuclease</keyword>
<evidence type="ECO:0000256" key="2">
    <source>
        <dbReference type="ARBA" id="ARBA00022723"/>
    </source>
</evidence>
<evidence type="ECO:0000256" key="3">
    <source>
        <dbReference type="ARBA" id="ARBA00022759"/>
    </source>
</evidence>
<dbReference type="EC" id="3.1.-.-" evidence="9"/>
<organism evidence="10 11">
    <name type="scientific">Saccharicrinis fermentans DSM 9555 = JCM 21142</name>
    <dbReference type="NCBI Taxonomy" id="869213"/>
    <lineage>
        <taxon>Bacteria</taxon>
        <taxon>Pseudomonadati</taxon>
        <taxon>Bacteroidota</taxon>
        <taxon>Bacteroidia</taxon>
        <taxon>Marinilabiliales</taxon>
        <taxon>Marinilabiliaceae</taxon>
        <taxon>Saccharicrinis</taxon>
    </lineage>
</organism>
<dbReference type="HAMAP" id="MF_01470">
    <property type="entry name" value="Cas1"/>
    <property type="match status" value="1"/>
</dbReference>
<keyword evidence="6 9" id="KW-0051">Antiviral defense</keyword>
<protein>
    <recommendedName>
        <fullName evidence="9">CRISPR-associated endonuclease Cas1</fullName>
        <ecNumber evidence="9">3.1.-.-</ecNumber>
    </recommendedName>
</protein>
<dbReference type="Proteomes" id="UP000019402">
    <property type="component" value="Unassembled WGS sequence"/>
</dbReference>
<dbReference type="InterPro" id="IPR002729">
    <property type="entry name" value="CRISPR-assoc_Cas1"/>
</dbReference>
<dbReference type="NCBIfam" id="TIGR03641">
    <property type="entry name" value="cas1_HMARI"/>
    <property type="match status" value="1"/>
</dbReference>
<evidence type="ECO:0000256" key="5">
    <source>
        <dbReference type="ARBA" id="ARBA00022842"/>
    </source>
</evidence>
<keyword evidence="8 9" id="KW-0464">Manganese</keyword>
<dbReference type="OrthoDB" id="9803119at2"/>
<name>W7Y5M2_9BACT</name>
<dbReference type="GO" id="GO:0046872">
    <property type="term" value="F:metal ion binding"/>
    <property type="evidence" value="ECO:0007669"/>
    <property type="project" value="UniProtKB-UniRule"/>
</dbReference>
<dbReference type="Gene3D" id="3.100.10.20">
    <property type="entry name" value="CRISPR-associated endonuclease Cas1, N-terminal domain"/>
    <property type="match status" value="1"/>
</dbReference>
<evidence type="ECO:0000256" key="4">
    <source>
        <dbReference type="ARBA" id="ARBA00022801"/>
    </source>
</evidence>
<dbReference type="EMBL" id="BAMD01000014">
    <property type="protein sequence ID" value="GAF02873.1"/>
    <property type="molecule type" value="Genomic_DNA"/>
</dbReference>
<dbReference type="AlphaFoldDB" id="W7Y5M2"/>
<dbReference type="GO" id="GO:0043571">
    <property type="term" value="P:maintenance of CRISPR repeat elements"/>
    <property type="evidence" value="ECO:0007669"/>
    <property type="project" value="UniProtKB-UniRule"/>
</dbReference>
<dbReference type="STRING" id="869213.GCA_000517085_04303"/>
<evidence type="ECO:0000313" key="10">
    <source>
        <dbReference type="EMBL" id="GAF02873.1"/>
    </source>
</evidence>
<dbReference type="PANTHER" id="PTHR43219:SF1">
    <property type="entry name" value="CRISPR-ASSOCIATED ENDONUCLEASE CAS1"/>
    <property type="match status" value="1"/>
</dbReference>
<feature type="binding site" evidence="9">
    <location>
        <position position="162"/>
    </location>
    <ligand>
        <name>Mn(2+)</name>
        <dbReference type="ChEBI" id="CHEBI:29035"/>
    </ligand>
</feature>
<gene>
    <name evidence="9" type="primary">cas1</name>
    <name evidence="10" type="ORF">JCM21142_41520</name>
</gene>
<dbReference type="PANTHER" id="PTHR43219">
    <property type="entry name" value="CRISPR-ASSOCIATED ENDONUCLEASE CAS1"/>
    <property type="match status" value="1"/>
</dbReference>
<dbReference type="NCBIfam" id="TIGR00287">
    <property type="entry name" value="cas1"/>
    <property type="match status" value="1"/>
</dbReference>
<evidence type="ECO:0000256" key="8">
    <source>
        <dbReference type="ARBA" id="ARBA00023211"/>
    </source>
</evidence>
<dbReference type="InterPro" id="IPR019858">
    <property type="entry name" value="CRISPR-assoc_Cas1_HMARI/TNEAP"/>
</dbReference>
<keyword evidence="7 9" id="KW-0238">DNA-binding</keyword>
<dbReference type="Gene3D" id="1.20.120.920">
    <property type="entry name" value="CRISPR-associated endonuclease Cas1, C-terminal domain"/>
    <property type="match status" value="1"/>
</dbReference>
<comment type="cofactor">
    <cofactor evidence="9">
        <name>Mg(2+)</name>
        <dbReference type="ChEBI" id="CHEBI:18420"/>
    </cofactor>
    <cofactor evidence="9">
        <name>Mn(2+)</name>
        <dbReference type="ChEBI" id="CHEBI:29035"/>
    </cofactor>
</comment>
<comment type="subunit">
    <text evidence="9">Homodimer, forms a heterotetramer with a Cas2 homodimer.</text>
</comment>